<dbReference type="RefSeq" id="WP_109744977.1">
    <property type="nucleotide sequence ID" value="NZ_QGGO01000034.1"/>
</dbReference>
<accession>A0A316DLJ1</accession>
<dbReference type="InterPro" id="IPR036271">
    <property type="entry name" value="Tet_transcr_reg_TetR-rel_C_sf"/>
</dbReference>
<dbReference type="PROSITE" id="PS50977">
    <property type="entry name" value="HTH_TETR_2"/>
    <property type="match status" value="1"/>
</dbReference>
<dbReference type="GO" id="GO:0003677">
    <property type="term" value="F:DNA binding"/>
    <property type="evidence" value="ECO:0007669"/>
    <property type="project" value="UniProtKB-UniRule"/>
</dbReference>
<evidence type="ECO:0000313" key="7">
    <source>
        <dbReference type="Proteomes" id="UP000245489"/>
    </source>
</evidence>
<evidence type="ECO:0000259" key="5">
    <source>
        <dbReference type="PROSITE" id="PS50977"/>
    </source>
</evidence>
<dbReference type="SUPFAM" id="SSF48498">
    <property type="entry name" value="Tetracyclin repressor-like, C-terminal domain"/>
    <property type="match status" value="1"/>
</dbReference>
<evidence type="ECO:0000256" key="2">
    <source>
        <dbReference type="ARBA" id="ARBA00023125"/>
    </source>
</evidence>
<evidence type="ECO:0000313" key="6">
    <source>
        <dbReference type="EMBL" id="PWK17603.1"/>
    </source>
</evidence>
<dbReference type="Pfam" id="PF13305">
    <property type="entry name" value="TetR_C_33"/>
    <property type="match status" value="1"/>
</dbReference>
<keyword evidence="3" id="KW-0804">Transcription</keyword>
<keyword evidence="1" id="KW-0805">Transcription regulation</keyword>
<dbReference type="PANTHER" id="PTHR43479">
    <property type="entry name" value="ACREF/ENVCD OPERON REPRESSOR-RELATED"/>
    <property type="match status" value="1"/>
</dbReference>
<organism evidence="6 7">
    <name type="scientific">Arcicella aurantiaca</name>
    <dbReference type="NCBI Taxonomy" id="591202"/>
    <lineage>
        <taxon>Bacteria</taxon>
        <taxon>Pseudomonadati</taxon>
        <taxon>Bacteroidota</taxon>
        <taxon>Cytophagia</taxon>
        <taxon>Cytophagales</taxon>
        <taxon>Flectobacillaceae</taxon>
        <taxon>Arcicella</taxon>
    </lineage>
</organism>
<dbReference type="PANTHER" id="PTHR43479:SF11">
    <property type="entry name" value="ACREF_ENVCD OPERON REPRESSOR-RELATED"/>
    <property type="match status" value="1"/>
</dbReference>
<reference evidence="6 7" key="1">
    <citation type="submission" date="2018-05" db="EMBL/GenBank/DDBJ databases">
        <title>Genomic Encyclopedia of Archaeal and Bacterial Type Strains, Phase II (KMG-II): from individual species to whole genera.</title>
        <authorList>
            <person name="Goeker M."/>
        </authorList>
    </citation>
    <scope>NUCLEOTIDE SEQUENCE [LARGE SCALE GENOMIC DNA]</scope>
    <source>
        <strain evidence="6 7">DSM 22214</strain>
    </source>
</reference>
<dbReference type="OrthoDB" id="594604at2"/>
<evidence type="ECO:0000256" key="1">
    <source>
        <dbReference type="ARBA" id="ARBA00023015"/>
    </source>
</evidence>
<name>A0A316DLJ1_9BACT</name>
<dbReference type="Proteomes" id="UP000245489">
    <property type="component" value="Unassembled WGS sequence"/>
</dbReference>
<evidence type="ECO:0000256" key="3">
    <source>
        <dbReference type="ARBA" id="ARBA00023163"/>
    </source>
</evidence>
<dbReference type="Gene3D" id="1.10.357.10">
    <property type="entry name" value="Tetracycline Repressor, domain 2"/>
    <property type="match status" value="1"/>
</dbReference>
<evidence type="ECO:0000256" key="4">
    <source>
        <dbReference type="PROSITE-ProRule" id="PRU00335"/>
    </source>
</evidence>
<dbReference type="InterPro" id="IPR009057">
    <property type="entry name" value="Homeodomain-like_sf"/>
</dbReference>
<keyword evidence="2 4" id="KW-0238">DNA-binding</keyword>
<dbReference type="InterPro" id="IPR025996">
    <property type="entry name" value="MT1864/Rv1816-like_C"/>
</dbReference>
<dbReference type="Pfam" id="PF00440">
    <property type="entry name" value="TetR_N"/>
    <property type="match status" value="1"/>
</dbReference>
<gene>
    <name evidence="6" type="ORF">LV89_04319</name>
</gene>
<protein>
    <submittedName>
        <fullName evidence="6">TetR family transcriptional regulator</fullName>
    </submittedName>
</protein>
<feature type="domain" description="HTH tetR-type" evidence="5">
    <location>
        <begin position="11"/>
        <end position="71"/>
    </location>
</feature>
<dbReference type="InterPro" id="IPR050624">
    <property type="entry name" value="HTH-type_Tx_Regulator"/>
</dbReference>
<proteinExistence type="predicted"/>
<dbReference type="InterPro" id="IPR001647">
    <property type="entry name" value="HTH_TetR"/>
</dbReference>
<dbReference type="SUPFAM" id="SSF46689">
    <property type="entry name" value="Homeodomain-like"/>
    <property type="match status" value="1"/>
</dbReference>
<keyword evidence="7" id="KW-1185">Reference proteome</keyword>
<dbReference type="EMBL" id="QGGO01000034">
    <property type="protein sequence ID" value="PWK17603.1"/>
    <property type="molecule type" value="Genomic_DNA"/>
</dbReference>
<sequence length="213" mass="25562">MYISKQRQIKKDMKLLIVNTILDVFKDENIKDISVRTLANKINYSPATIYLYFKNKNEILSAVSQRGFWMLLLKTKSRINTAKNTLEKLYLQGNEYVDFALENPQIYELMFLEEVYNEQIDFLSGKNYKQEYNDLLYQLLEESVQQKIIEHSQIEIIISNWHAFLHGYSCLRIKNRMCEPENIIQFENTDKKIIASFFELLNQRYFQKNFHNN</sequence>
<feature type="DNA-binding region" description="H-T-H motif" evidence="4">
    <location>
        <begin position="34"/>
        <end position="53"/>
    </location>
</feature>
<dbReference type="AlphaFoldDB" id="A0A316DLJ1"/>
<comment type="caution">
    <text evidence="6">The sequence shown here is derived from an EMBL/GenBank/DDBJ whole genome shotgun (WGS) entry which is preliminary data.</text>
</comment>